<proteinExistence type="predicted"/>
<comment type="caution">
    <text evidence="1">The sequence shown here is derived from an EMBL/GenBank/DDBJ whole genome shotgun (WGS) entry which is preliminary data.</text>
</comment>
<reference evidence="1" key="1">
    <citation type="submission" date="2022-06" db="EMBL/GenBank/DDBJ databases">
        <title>Lactococcus from bovine mastitis in China.</title>
        <authorList>
            <person name="Lin Y."/>
            <person name="Han B."/>
        </authorList>
    </citation>
    <scope>NUCLEOTIDE SEQUENCE</scope>
    <source>
        <strain evidence="1">Ningxia-I-26</strain>
    </source>
</reference>
<protein>
    <submittedName>
        <fullName evidence="1">Uncharacterized protein</fullName>
    </submittedName>
</protein>
<dbReference type="EMBL" id="JAMWFV010000073">
    <property type="protein sequence ID" value="MDG6146341.1"/>
    <property type="molecule type" value="Genomic_DNA"/>
</dbReference>
<name>A0A9X4P0L7_9LACT</name>
<feature type="non-terminal residue" evidence="1">
    <location>
        <position position="60"/>
    </location>
</feature>
<sequence>MITIGVDRVWHAILALSALPAMQRVSLAMTRLGIAFDSLGSLGIAFDSLVSLGTLSLAGL</sequence>
<organism evidence="1 2">
    <name type="scientific">Lactococcus formosensis</name>
    <dbReference type="NCBI Taxonomy" id="1281486"/>
    <lineage>
        <taxon>Bacteria</taxon>
        <taxon>Bacillati</taxon>
        <taxon>Bacillota</taxon>
        <taxon>Bacilli</taxon>
        <taxon>Lactobacillales</taxon>
        <taxon>Streptococcaceae</taxon>
        <taxon>Lactococcus</taxon>
    </lineage>
</organism>
<evidence type="ECO:0000313" key="1">
    <source>
        <dbReference type="EMBL" id="MDG6146341.1"/>
    </source>
</evidence>
<gene>
    <name evidence="1" type="ORF">NF717_11910</name>
</gene>
<dbReference type="Proteomes" id="UP001153199">
    <property type="component" value="Unassembled WGS sequence"/>
</dbReference>
<dbReference type="AlphaFoldDB" id="A0A9X4P0L7"/>
<accession>A0A9X4P0L7</accession>
<evidence type="ECO:0000313" key="2">
    <source>
        <dbReference type="Proteomes" id="UP001153199"/>
    </source>
</evidence>
<keyword evidence="2" id="KW-1185">Reference proteome</keyword>